<feature type="region of interest" description="Disordered" evidence="1">
    <location>
        <begin position="30"/>
        <end position="138"/>
    </location>
</feature>
<feature type="compositionally biased region" description="Basic and acidic residues" evidence="1">
    <location>
        <begin position="35"/>
        <end position="71"/>
    </location>
</feature>
<dbReference type="InterPro" id="IPR002048">
    <property type="entry name" value="EF_hand_dom"/>
</dbReference>
<evidence type="ECO:0000313" key="4">
    <source>
        <dbReference type="Proteomes" id="UP000316426"/>
    </source>
</evidence>
<organism evidence="3 4">
    <name type="scientific">Botrimarina mediterranea</name>
    <dbReference type="NCBI Taxonomy" id="2528022"/>
    <lineage>
        <taxon>Bacteria</taxon>
        <taxon>Pseudomonadati</taxon>
        <taxon>Planctomycetota</taxon>
        <taxon>Planctomycetia</taxon>
        <taxon>Pirellulales</taxon>
        <taxon>Lacipirellulaceae</taxon>
        <taxon>Botrimarina</taxon>
    </lineage>
</organism>
<dbReference type="InterPro" id="IPR018247">
    <property type="entry name" value="EF_Hand_1_Ca_BS"/>
</dbReference>
<evidence type="ECO:0000313" key="3">
    <source>
        <dbReference type="EMBL" id="QDV73351.1"/>
    </source>
</evidence>
<feature type="compositionally biased region" description="Basic and acidic residues" evidence="1">
    <location>
        <begin position="125"/>
        <end position="138"/>
    </location>
</feature>
<dbReference type="Gene3D" id="1.10.238.10">
    <property type="entry name" value="EF-hand"/>
    <property type="match status" value="1"/>
</dbReference>
<feature type="region of interest" description="Disordered" evidence="1">
    <location>
        <begin position="204"/>
        <end position="224"/>
    </location>
</feature>
<gene>
    <name evidence="3" type="ORF">Spa11_15470</name>
</gene>
<dbReference type="EMBL" id="CP036349">
    <property type="protein sequence ID" value="QDV73351.1"/>
    <property type="molecule type" value="Genomic_DNA"/>
</dbReference>
<reference evidence="3 4" key="1">
    <citation type="submission" date="2019-02" db="EMBL/GenBank/DDBJ databases">
        <title>Deep-cultivation of Planctomycetes and their phenomic and genomic characterization uncovers novel biology.</title>
        <authorList>
            <person name="Wiegand S."/>
            <person name="Jogler M."/>
            <person name="Boedeker C."/>
            <person name="Pinto D."/>
            <person name="Vollmers J."/>
            <person name="Rivas-Marin E."/>
            <person name="Kohn T."/>
            <person name="Peeters S.H."/>
            <person name="Heuer A."/>
            <person name="Rast P."/>
            <person name="Oberbeckmann S."/>
            <person name="Bunk B."/>
            <person name="Jeske O."/>
            <person name="Meyerdierks A."/>
            <person name="Storesund J.E."/>
            <person name="Kallscheuer N."/>
            <person name="Luecker S."/>
            <person name="Lage O.M."/>
            <person name="Pohl T."/>
            <person name="Merkel B.J."/>
            <person name="Hornburger P."/>
            <person name="Mueller R.-W."/>
            <person name="Bruemmer F."/>
            <person name="Labrenz M."/>
            <person name="Spormann A.M."/>
            <person name="Op den Camp H."/>
            <person name="Overmann J."/>
            <person name="Amann R."/>
            <person name="Jetten M.S.M."/>
            <person name="Mascher T."/>
            <person name="Medema M.H."/>
            <person name="Devos D.P."/>
            <person name="Kaster A.-K."/>
            <person name="Ovreas L."/>
            <person name="Rohde M."/>
            <person name="Galperin M.Y."/>
            <person name="Jogler C."/>
        </authorList>
    </citation>
    <scope>NUCLEOTIDE SEQUENCE [LARGE SCALE GENOMIC DNA]</scope>
    <source>
        <strain evidence="3 4">Spa11</strain>
    </source>
</reference>
<dbReference type="PROSITE" id="PS50222">
    <property type="entry name" value="EF_HAND_2"/>
    <property type="match status" value="1"/>
</dbReference>
<dbReference type="InterPro" id="IPR011992">
    <property type="entry name" value="EF-hand-dom_pair"/>
</dbReference>
<dbReference type="SUPFAM" id="SSF47473">
    <property type="entry name" value="EF-hand"/>
    <property type="match status" value="1"/>
</dbReference>
<name>A0A518K6D9_9BACT</name>
<dbReference type="RefSeq" id="WP_145110161.1">
    <property type="nucleotide sequence ID" value="NZ_CP036349.1"/>
</dbReference>
<dbReference type="Proteomes" id="UP000316426">
    <property type="component" value="Chromosome"/>
</dbReference>
<proteinExistence type="predicted"/>
<feature type="domain" description="EF-hand" evidence="2">
    <location>
        <begin position="149"/>
        <end position="184"/>
    </location>
</feature>
<dbReference type="Pfam" id="PF13202">
    <property type="entry name" value="EF-hand_5"/>
    <property type="match status" value="1"/>
</dbReference>
<dbReference type="PROSITE" id="PS00018">
    <property type="entry name" value="EF_HAND_1"/>
    <property type="match status" value="2"/>
</dbReference>
<protein>
    <submittedName>
        <fullName evidence="3">EF hand</fullName>
    </submittedName>
</protein>
<accession>A0A518K6D9</accession>
<dbReference type="GO" id="GO:0005509">
    <property type="term" value="F:calcium ion binding"/>
    <property type="evidence" value="ECO:0007669"/>
    <property type="project" value="InterPro"/>
</dbReference>
<keyword evidence="4" id="KW-1185">Reference proteome</keyword>
<evidence type="ECO:0000256" key="1">
    <source>
        <dbReference type="SAM" id="MobiDB-lite"/>
    </source>
</evidence>
<evidence type="ECO:0000259" key="2">
    <source>
        <dbReference type="PROSITE" id="PS50222"/>
    </source>
</evidence>
<sequence length="262" mass="29276">MLADRHNESFARLLIGLVAALMLAVPAVGYGQEDSGDRERRGRWGRSEDGDREDRRERGRDWRRGRDRREDRDDEDERAPTVVAPPRSLSPANESMGFGKPKAATEGRGFGSSKPNEAARPTADSSDRDRQWADAAMRRYDTNRDSVISDEELDRSKIAKYDKNNDGKVDLNELVDFSRGAPKSPTGAPLTMRSYRIATPSEKLPAEGLPSWFSQRDRDGDGQVAMHEWSRSWNSSTVRDFTSKDADGDGIITATEALESGR</sequence>
<dbReference type="KEGG" id="bmei:Spa11_15470"/>
<dbReference type="AlphaFoldDB" id="A0A518K6D9"/>